<evidence type="ECO:0000313" key="8">
    <source>
        <dbReference type="EMBL" id="EFW29048.1"/>
    </source>
</evidence>
<reference evidence="8 9" key="1">
    <citation type="submission" date="2010-08" db="EMBL/GenBank/DDBJ databases">
        <authorList>
            <person name="Weinstock G."/>
            <person name="Sodergren E."/>
            <person name="Clifton S."/>
            <person name="Fulton L."/>
            <person name="Fulton B."/>
            <person name="Courtney L."/>
            <person name="Fronick C."/>
            <person name="Harrison M."/>
            <person name="Strong C."/>
            <person name="Farmer C."/>
            <person name="Delahaunty K."/>
            <person name="Markovic C."/>
            <person name="Hall O."/>
            <person name="Minx P."/>
            <person name="Tomlinson C."/>
            <person name="Mitreva M."/>
            <person name="Hou S."/>
            <person name="Chen J."/>
            <person name="Wollam A."/>
            <person name="Pepin K.H."/>
            <person name="Johnson M."/>
            <person name="Bhonagiri V."/>
            <person name="Zhang X."/>
            <person name="Suruliraj S."/>
            <person name="Warren W."/>
            <person name="Chinwalla A."/>
            <person name="Mardis E.R."/>
            <person name="Wilson R.K."/>
        </authorList>
    </citation>
    <scope>NUCLEOTIDE SEQUENCE [LARGE SCALE GENOMIC DNA]</scope>
    <source>
        <strain evidence="8 9">F0399</strain>
    </source>
</reference>
<dbReference type="InterPro" id="IPR011010">
    <property type="entry name" value="DNA_brk_join_enz"/>
</dbReference>
<dbReference type="AlphaFoldDB" id="E7N407"/>
<dbReference type="PANTHER" id="PTHR30349:SF64">
    <property type="entry name" value="PROPHAGE INTEGRASE INTD-RELATED"/>
    <property type="match status" value="1"/>
</dbReference>
<accession>E7N407</accession>
<feature type="domain" description="Tyr recombinase" evidence="6">
    <location>
        <begin position="159"/>
        <end position="379"/>
    </location>
</feature>
<dbReference type="InterPro" id="IPR002104">
    <property type="entry name" value="Integrase_catalytic"/>
</dbReference>
<dbReference type="Gene3D" id="1.10.443.10">
    <property type="entry name" value="Intergrase catalytic core"/>
    <property type="match status" value="1"/>
</dbReference>
<gene>
    <name evidence="8" type="ORF">HMPREF9555_01748</name>
</gene>
<keyword evidence="2" id="KW-0229">DNA integration</keyword>
<dbReference type="GO" id="GO:0015074">
    <property type="term" value="P:DNA integration"/>
    <property type="evidence" value="ECO:0007669"/>
    <property type="project" value="UniProtKB-KW"/>
</dbReference>
<sequence>MSKIRVRKRGKTYSYNFEVSVHPRRQKEKGGFSTRQEAYDAGVAAYTDWKTGNIGLISGRVKIKDFLTAWLKNVAKPNVKKSTYRSYLNRVTKRIIPYLGEKILQELRPRDVDAWLKQLAKNGMARTSLEDSKMVLSTALKYAIYPSELIRANPVTGVPVPQSTPKKVIKRTVIAPEQFAAIPTTGRFYPVFKLMYHTGLRLSEALGLTWDDIDLTTGEVRVVRQRLREGYFETPKTATSTRTFYADAALLSFLRSLKAAQARDKLRLGEVYQLAYEDTHQGRAFVTLPKKLRPLTGLEQRPLVCVYSDGTPYRHTSVACALKKMGLNAHSFRHTHATRLIEAGAKPVDVAARLGHKDAAITQNLYTHDTAEMQKETARIFGELARR</sequence>
<proteinExistence type="inferred from homology"/>
<dbReference type="InterPro" id="IPR013762">
    <property type="entry name" value="Integrase-like_cat_sf"/>
</dbReference>
<evidence type="ECO:0000256" key="2">
    <source>
        <dbReference type="ARBA" id="ARBA00022908"/>
    </source>
</evidence>
<dbReference type="STRING" id="749551.HMPREF9555_01748"/>
<organism evidence="8 9">
    <name type="scientific">Selenomonas artemidis F0399</name>
    <dbReference type="NCBI Taxonomy" id="749551"/>
    <lineage>
        <taxon>Bacteria</taxon>
        <taxon>Bacillati</taxon>
        <taxon>Bacillota</taxon>
        <taxon>Negativicutes</taxon>
        <taxon>Selenomonadales</taxon>
        <taxon>Selenomonadaceae</taxon>
        <taxon>Selenomonas</taxon>
    </lineage>
</organism>
<dbReference type="Gene3D" id="1.10.150.130">
    <property type="match status" value="1"/>
</dbReference>
<feature type="domain" description="Core-binding (CB)" evidence="7">
    <location>
        <begin position="57"/>
        <end position="144"/>
    </location>
</feature>
<dbReference type="CDD" id="cd01189">
    <property type="entry name" value="INT_ICEBs1_C_like"/>
    <property type="match status" value="1"/>
</dbReference>
<evidence type="ECO:0000259" key="6">
    <source>
        <dbReference type="PROSITE" id="PS51898"/>
    </source>
</evidence>
<dbReference type="GO" id="GO:0003677">
    <property type="term" value="F:DNA binding"/>
    <property type="evidence" value="ECO:0007669"/>
    <property type="project" value="UniProtKB-UniRule"/>
</dbReference>
<dbReference type="PANTHER" id="PTHR30349">
    <property type="entry name" value="PHAGE INTEGRASE-RELATED"/>
    <property type="match status" value="1"/>
</dbReference>
<dbReference type="GO" id="GO:0006310">
    <property type="term" value="P:DNA recombination"/>
    <property type="evidence" value="ECO:0007669"/>
    <property type="project" value="UniProtKB-KW"/>
</dbReference>
<evidence type="ECO:0000313" key="9">
    <source>
        <dbReference type="Proteomes" id="UP000004633"/>
    </source>
</evidence>
<dbReference type="InterPro" id="IPR050090">
    <property type="entry name" value="Tyrosine_recombinase_XerCD"/>
</dbReference>
<dbReference type="Pfam" id="PF00589">
    <property type="entry name" value="Phage_integrase"/>
    <property type="match status" value="2"/>
</dbReference>
<evidence type="ECO:0000259" key="7">
    <source>
        <dbReference type="PROSITE" id="PS51900"/>
    </source>
</evidence>
<keyword evidence="9" id="KW-1185">Reference proteome</keyword>
<dbReference type="InterPro" id="IPR044068">
    <property type="entry name" value="CB"/>
</dbReference>
<evidence type="ECO:0000256" key="5">
    <source>
        <dbReference type="PROSITE-ProRule" id="PRU01248"/>
    </source>
</evidence>
<name>E7N407_9FIRM</name>
<protein>
    <submittedName>
        <fullName evidence="8">Site-specific recombinase, phage integrase family</fullName>
    </submittedName>
</protein>
<dbReference type="PROSITE" id="PS51900">
    <property type="entry name" value="CB"/>
    <property type="match status" value="1"/>
</dbReference>
<dbReference type="HOGENOM" id="CLU_027562_17_6_9"/>
<dbReference type="EMBL" id="AECV01000041">
    <property type="protein sequence ID" value="EFW29048.1"/>
    <property type="molecule type" value="Genomic_DNA"/>
</dbReference>
<dbReference type="RefSeq" id="WP_009350396.1">
    <property type="nucleotide sequence ID" value="NZ_GL638151.1"/>
</dbReference>
<evidence type="ECO:0000256" key="4">
    <source>
        <dbReference type="ARBA" id="ARBA00023172"/>
    </source>
</evidence>
<evidence type="ECO:0000256" key="3">
    <source>
        <dbReference type="ARBA" id="ARBA00023125"/>
    </source>
</evidence>
<dbReference type="Pfam" id="PF14659">
    <property type="entry name" value="Phage_int_SAM_3"/>
    <property type="match status" value="1"/>
</dbReference>
<comment type="similarity">
    <text evidence="1">Belongs to the 'phage' integrase family.</text>
</comment>
<dbReference type="PROSITE" id="PS51898">
    <property type="entry name" value="TYR_RECOMBINASE"/>
    <property type="match status" value="1"/>
</dbReference>
<dbReference type="Proteomes" id="UP000004633">
    <property type="component" value="Unassembled WGS sequence"/>
</dbReference>
<dbReference type="InterPro" id="IPR010998">
    <property type="entry name" value="Integrase_recombinase_N"/>
</dbReference>
<comment type="caution">
    <text evidence="8">The sequence shown here is derived from an EMBL/GenBank/DDBJ whole genome shotgun (WGS) entry which is preliminary data.</text>
</comment>
<dbReference type="InterPro" id="IPR004107">
    <property type="entry name" value="Integrase_SAM-like_N"/>
</dbReference>
<keyword evidence="4" id="KW-0233">DNA recombination</keyword>
<dbReference type="SUPFAM" id="SSF56349">
    <property type="entry name" value="DNA breaking-rejoining enzymes"/>
    <property type="match status" value="1"/>
</dbReference>
<evidence type="ECO:0000256" key="1">
    <source>
        <dbReference type="ARBA" id="ARBA00008857"/>
    </source>
</evidence>
<keyword evidence="3 5" id="KW-0238">DNA-binding</keyword>